<evidence type="ECO:0000256" key="2">
    <source>
        <dbReference type="ARBA" id="ARBA00006577"/>
    </source>
</evidence>
<dbReference type="PANTHER" id="PTHR43811">
    <property type="entry name" value="FKBP-TYPE PEPTIDYL-PROLYL CIS-TRANS ISOMERASE FKPA"/>
    <property type="match status" value="1"/>
</dbReference>
<sequence precursor="true">MNKFRAAGLGLAVSLLMAQVPAQAQDVDLTDQQMQISYSVGVNIGQNLVMQGLTEDINLEAFIEGLRDTVNGEPRMSEEEMMNALMAFQQQLMEQQQAEVEANRQAAEQFLAQNGQRDGVTTTASGLQYEVLSRGDGAGVSPTASDSVTAHYEGRFVNGEVFDSSIERGQPAEFMLSQVIPGWTEGLQLMKPGDRFRLYIPSDLAYGPGGSGPIPPFSALVFDVELLEVNGQ</sequence>
<feature type="domain" description="PPIase FKBP-type" evidence="10">
    <location>
        <begin position="145"/>
        <end position="230"/>
    </location>
</feature>
<evidence type="ECO:0000256" key="8">
    <source>
        <dbReference type="SAM" id="Coils"/>
    </source>
</evidence>
<evidence type="ECO:0000259" key="10">
    <source>
        <dbReference type="PROSITE" id="PS50059"/>
    </source>
</evidence>
<dbReference type="SUPFAM" id="SSF54534">
    <property type="entry name" value="FKBP-like"/>
    <property type="match status" value="1"/>
</dbReference>
<evidence type="ECO:0000256" key="7">
    <source>
        <dbReference type="RuleBase" id="RU003915"/>
    </source>
</evidence>
<dbReference type="InterPro" id="IPR001179">
    <property type="entry name" value="PPIase_FKBP_dom"/>
</dbReference>
<dbReference type="PATRIC" id="fig|1249552.3.peg.1915"/>
<reference evidence="11 12" key="1">
    <citation type="submission" date="2015-11" db="EMBL/GenBank/DDBJ databases">
        <authorList>
            <person name="Zhang Y."/>
            <person name="Guo Z."/>
        </authorList>
    </citation>
    <scope>NUCLEOTIDE SEQUENCE [LARGE SCALE GENOMIC DNA]</scope>
    <source>
        <strain evidence="11 12">KCTC 32221</strain>
    </source>
</reference>
<dbReference type="InterPro" id="IPR036944">
    <property type="entry name" value="PPIase_FKBP_N_sf"/>
</dbReference>
<dbReference type="GO" id="GO:0006457">
    <property type="term" value="P:protein folding"/>
    <property type="evidence" value="ECO:0007669"/>
    <property type="project" value="InterPro"/>
</dbReference>
<evidence type="ECO:0000256" key="5">
    <source>
        <dbReference type="ARBA" id="ARBA00023235"/>
    </source>
</evidence>
<evidence type="ECO:0000256" key="4">
    <source>
        <dbReference type="ARBA" id="ARBA00023110"/>
    </source>
</evidence>
<dbReference type="PROSITE" id="PS50059">
    <property type="entry name" value="FKBP_PPIASE"/>
    <property type="match status" value="1"/>
</dbReference>
<dbReference type="InterPro" id="IPR000774">
    <property type="entry name" value="PPIase_FKBP_N"/>
</dbReference>
<accession>A0A0S2KE96</accession>
<dbReference type="Proteomes" id="UP000065641">
    <property type="component" value="Chromosome"/>
</dbReference>
<dbReference type="EMBL" id="CP013189">
    <property type="protein sequence ID" value="ALO46553.1"/>
    <property type="molecule type" value="Genomic_DNA"/>
</dbReference>
<comment type="similarity">
    <text evidence="2 7">Belongs to the FKBP-type PPIase family.</text>
</comment>
<keyword evidence="3 9" id="KW-0732">Signal</keyword>
<dbReference type="GO" id="GO:0003755">
    <property type="term" value="F:peptidyl-prolyl cis-trans isomerase activity"/>
    <property type="evidence" value="ECO:0007669"/>
    <property type="project" value="UniProtKB-UniRule"/>
</dbReference>
<feature type="chain" id="PRO_5006601698" description="Peptidyl-prolyl cis-trans isomerase" evidence="9">
    <location>
        <begin position="25"/>
        <end position="232"/>
    </location>
</feature>
<evidence type="ECO:0000256" key="1">
    <source>
        <dbReference type="ARBA" id="ARBA00000971"/>
    </source>
</evidence>
<keyword evidence="5 6" id="KW-0413">Isomerase</keyword>
<dbReference type="Gene3D" id="1.10.287.460">
    <property type="entry name" value="Peptidyl-prolyl cis-trans isomerase, FKBP-type, N-terminal domain"/>
    <property type="match status" value="1"/>
</dbReference>
<dbReference type="FunFam" id="3.10.50.40:FF:000045">
    <property type="entry name" value="Peptidyl-prolyl cis-trans isomerase"/>
    <property type="match status" value="1"/>
</dbReference>
<evidence type="ECO:0000313" key="11">
    <source>
        <dbReference type="EMBL" id="ALO46553.1"/>
    </source>
</evidence>
<dbReference type="EC" id="5.2.1.8" evidence="7"/>
<comment type="catalytic activity">
    <reaction evidence="1 6 7">
        <text>[protein]-peptidylproline (omega=180) = [protein]-peptidylproline (omega=0)</text>
        <dbReference type="Rhea" id="RHEA:16237"/>
        <dbReference type="Rhea" id="RHEA-COMP:10747"/>
        <dbReference type="Rhea" id="RHEA-COMP:10748"/>
        <dbReference type="ChEBI" id="CHEBI:83833"/>
        <dbReference type="ChEBI" id="CHEBI:83834"/>
        <dbReference type="EC" id="5.2.1.8"/>
    </reaction>
</comment>
<feature type="coiled-coil region" evidence="8">
    <location>
        <begin position="85"/>
        <end position="113"/>
    </location>
</feature>
<dbReference type="Gene3D" id="3.10.50.40">
    <property type="match status" value="1"/>
</dbReference>
<protein>
    <recommendedName>
        <fullName evidence="7">Peptidyl-prolyl cis-trans isomerase</fullName>
        <ecNumber evidence="7">5.2.1.8</ecNumber>
    </recommendedName>
</protein>
<dbReference type="InterPro" id="IPR046357">
    <property type="entry name" value="PPIase_dom_sf"/>
</dbReference>
<gene>
    <name evidence="11" type="ORF">PS2015_1906</name>
</gene>
<evidence type="ECO:0000256" key="3">
    <source>
        <dbReference type="ARBA" id="ARBA00022729"/>
    </source>
</evidence>
<evidence type="ECO:0000256" key="6">
    <source>
        <dbReference type="PROSITE-ProRule" id="PRU00277"/>
    </source>
</evidence>
<dbReference type="PANTHER" id="PTHR43811:SF19">
    <property type="entry name" value="39 KDA FK506-BINDING NUCLEAR PROTEIN"/>
    <property type="match status" value="1"/>
</dbReference>
<evidence type="ECO:0000313" key="12">
    <source>
        <dbReference type="Proteomes" id="UP000065641"/>
    </source>
</evidence>
<dbReference type="OrthoDB" id="9814548at2"/>
<organism evidence="11 12">
    <name type="scientific">Pseudohongiella spirulinae</name>
    <dbReference type="NCBI Taxonomy" id="1249552"/>
    <lineage>
        <taxon>Bacteria</taxon>
        <taxon>Pseudomonadati</taxon>
        <taxon>Pseudomonadota</taxon>
        <taxon>Gammaproteobacteria</taxon>
        <taxon>Pseudomonadales</taxon>
        <taxon>Pseudohongiellaceae</taxon>
        <taxon>Pseudohongiella</taxon>
    </lineage>
</organism>
<keyword evidence="8" id="KW-0175">Coiled coil</keyword>
<keyword evidence="12" id="KW-1185">Reference proteome</keyword>
<feature type="signal peptide" evidence="9">
    <location>
        <begin position="1"/>
        <end position="24"/>
    </location>
</feature>
<proteinExistence type="inferred from homology"/>
<dbReference type="RefSeq" id="WP_058022022.1">
    <property type="nucleotide sequence ID" value="NZ_CP013189.1"/>
</dbReference>
<evidence type="ECO:0000256" key="9">
    <source>
        <dbReference type="SAM" id="SignalP"/>
    </source>
</evidence>
<dbReference type="STRING" id="1249552.PS2015_1906"/>
<dbReference type="Pfam" id="PF01346">
    <property type="entry name" value="FKBP_N"/>
    <property type="match status" value="1"/>
</dbReference>
<name>A0A0S2KE96_9GAMM</name>
<dbReference type="KEGG" id="pspi:PS2015_1906"/>
<dbReference type="Pfam" id="PF00254">
    <property type="entry name" value="FKBP_C"/>
    <property type="match status" value="1"/>
</dbReference>
<dbReference type="AlphaFoldDB" id="A0A0S2KE96"/>
<keyword evidence="4 6" id="KW-0697">Rotamase</keyword>